<evidence type="ECO:0000256" key="3">
    <source>
        <dbReference type="ARBA" id="ARBA00022729"/>
    </source>
</evidence>
<dbReference type="GO" id="GO:0005615">
    <property type="term" value="C:extracellular space"/>
    <property type="evidence" value="ECO:0007669"/>
    <property type="project" value="TreeGrafter"/>
</dbReference>
<dbReference type="PRINTS" id="PR00722">
    <property type="entry name" value="CHYMOTRYPSIN"/>
</dbReference>
<evidence type="ECO:0000256" key="7">
    <source>
        <dbReference type="ARBA" id="ARBA00036320"/>
    </source>
</evidence>
<name>A0AAV2LZC7_KNICA</name>
<dbReference type="PANTHER" id="PTHR24264:SF20">
    <property type="entry name" value="TRYPSIN-LIKE"/>
    <property type="match status" value="1"/>
</dbReference>
<evidence type="ECO:0000256" key="5">
    <source>
        <dbReference type="ARBA" id="ARBA00022825"/>
    </source>
</evidence>
<dbReference type="EC" id="3.4.21.4" evidence="8"/>
<keyword evidence="4 9" id="KW-0378">Hydrolase</keyword>
<keyword evidence="13" id="KW-1185">Reference proteome</keyword>
<dbReference type="GO" id="GO:0006508">
    <property type="term" value="P:proteolysis"/>
    <property type="evidence" value="ECO:0007669"/>
    <property type="project" value="UniProtKB-KW"/>
</dbReference>
<dbReference type="PROSITE" id="PS00135">
    <property type="entry name" value="TRYPSIN_SER"/>
    <property type="match status" value="1"/>
</dbReference>
<evidence type="ECO:0000256" key="4">
    <source>
        <dbReference type="ARBA" id="ARBA00022801"/>
    </source>
</evidence>
<evidence type="ECO:0000256" key="9">
    <source>
        <dbReference type="RuleBase" id="RU363034"/>
    </source>
</evidence>
<dbReference type="InterPro" id="IPR001254">
    <property type="entry name" value="Trypsin_dom"/>
</dbReference>
<dbReference type="SMART" id="SM00020">
    <property type="entry name" value="Tryp_SPc"/>
    <property type="match status" value="1"/>
</dbReference>
<evidence type="ECO:0000313" key="13">
    <source>
        <dbReference type="Proteomes" id="UP001497482"/>
    </source>
</evidence>
<evidence type="ECO:0000313" key="12">
    <source>
        <dbReference type="EMBL" id="CAL1606396.1"/>
    </source>
</evidence>
<evidence type="ECO:0000256" key="8">
    <source>
        <dbReference type="ARBA" id="ARBA00038868"/>
    </source>
</evidence>
<dbReference type="InterPro" id="IPR033116">
    <property type="entry name" value="TRYPSIN_SER"/>
</dbReference>
<dbReference type="CDD" id="cd00190">
    <property type="entry name" value="Tryp_SPc"/>
    <property type="match status" value="1"/>
</dbReference>
<evidence type="ECO:0000256" key="1">
    <source>
        <dbReference type="ARBA" id="ARBA00004239"/>
    </source>
</evidence>
<dbReference type="InterPro" id="IPR001314">
    <property type="entry name" value="Peptidase_S1A"/>
</dbReference>
<evidence type="ECO:0000256" key="6">
    <source>
        <dbReference type="ARBA" id="ARBA00023157"/>
    </source>
</evidence>
<comment type="catalytic activity">
    <reaction evidence="7">
        <text>Preferential cleavage: Arg-|-Xaa, Lys-|-Xaa.</text>
        <dbReference type="EC" id="3.4.21.4"/>
    </reaction>
</comment>
<dbReference type="InterPro" id="IPR043504">
    <property type="entry name" value="Peptidase_S1_PA_chymotrypsin"/>
</dbReference>
<feature type="chain" id="PRO_5044010674" description="trypsin" evidence="10">
    <location>
        <begin position="20"/>
        <end position="261"/>
    </location>
</feature>
<dbReference type="SUPFAM" id="SSF50494">
    <property type="entry name" value="Trypsin-like serine proteases"/>
    <property type="match status" value="1"/>
</dbReference>
<dbReference type="AlphaFoldDB" id="A0AAV2LZC7"/>
<accession>A0AAV2LZC7</accession>
<organism evidence="12 13">
    <name type="scientific">Knipowitschia caucasica</name>
    <name type="common">Caucasian dwarf goby</name>
    <name type="synonym">Pomatoschistus caucasicus</name>
    <dbReference type="NCBI Taxonomy" id="637954"/>
    <lineage>
        <taxon>Eukaryota</taxon>
        <taxon>Metazoa</taxon>
        <taxon>Chordata</taxon>
        <taxon>Craniata</taxon>
        <taxon>Vertebrata</taxon>
        <taxon>Euteleostomi</taxon>
        <taxon>Actinopterygii</taxon>
        <taxon>Neopterygii</taxon>
        <taxon>Teleostei</taxon>
        <taxon>Neoteleostei</taxon>
        <taxon>Acanthomorphata</taxon>
        <taxon>Gobiaria</taxon>
        <taxon>Gobiiformes</taxon>
        <taxon>Gobioidei</taxon>
        <taxon>Gobiidae</taxon>
        <taxon>Gobiinae</taxon>
        <taxon>Knipowitschia</taxon>
    </lineage>
</organism>
<dbReference type="Gene3D" id="2.40.10.10">
    <property type="entry name" value="Trypsin-like serine proteases"/>
    <property type="match status" value="1"/>
</dbReference>
<evidence type="ECO:0000256" key="10">
    <source>
        <dbReference type="SAM" id="SignalP"/>
    </source>
</evidence>
<sequence length="261" mass="28883">MDLLYLLLCVFLRFLAVKSQDTAEEIRIVGGYTPIPHSIKYMVSIQTRLRQHFCGGSLITKYWVITAAHCNKGIDNMMVVVGDHYLAIYEGTEQEIYPQFLIPHPEYDFGTSNNDIMLIKLQVPVWLNSFISIIILPRQDAVRAPGSMCSVSGWGSTETHKDGSPVLQTVKLPIFDTELCNSTTSYNGGITNRMLCAGFSTGGQDACQGDSGGPLVCDGLLFGIVAWGTGCAVPEFPGVYTAVSKYRTWIEMSVFSYYRKC</sequence>
<gene>
    <name evidence="12" type="ORF">KC01_LOCUS33585</name>
</gene>
<dbReference type="PROSITE" id="PS50240">
    <property type="entry name" value="TRYPSIN_DOM"/>
    <property type="match status" value="1"/>
</dbReference>
<comment type="subcellular location">
    <subcellularLocation>
        <location evidence="1">Secreted</location>
        <location evidence="1">Extracellular space</location>
    </subcellularLocation>
</comment>
<keyword evidence="2 9" id="KW-0645">Protease</keyword>
<proteinExistence type="predicted"/>
<dbReference type="Pfam" id="PF00089">
    <property type="entry name" value="Trypsin"/>
    <property type="match status" value="1"/>
</dbReference>
<dbReference type="Proteomes" id="UP001497482">
    <property type="component" value="Chromosome 5"/>
</dbReference>
<dbReference type="InterPro" id="IPR018114">
    <property type="entry name" value="TRYPSIN_HIS"/>
</dbReference>
<feature type="domain" description="Peptidase S1" evidence="11">
    <location>
        <begin position="28"/>
        <end position="255"/>
    </location>
</feature>
<dbReference type="PROSITE" id="PS00134">
    <property type="entry name" value="TRYPSIN_HIS"/>
    <property type="match status" value="1"/>
</dbReference>
<protein>
    <recommendedName>
        <fullName evidence="8">trypsin</fullName>
        <ecNumber evidence="8">3.4.21.4</ecNumber>
    </recommendedName>
</protein>
<dbReference type="InterPro" id="IPR050127">
    <property type="entry name" value="Serine_Proteases_S1"/>
</dbReference>
<dbReference type="PANTHER" id="PTHR24264">
    <property type="entry name" value="TRYPSIN-RELATED"/>
    <property type="match status" value="1"/>
</dbReference>
<evidence type="ECO:0000259" key="11">
    <source>
        <dbReference type="PROSITE" id="PS50240"/>
    </source>
</evidence>
<dbReference type="InterPro" id="IPR009003">
    <property type="entry name" value="Peptidase_S1_PA"/>
</dbReference>
<keyword evidence="5 9" id="KW-0720">Serine protease</keyword>
<dbReference type="FunFam" id="2.40.10.10:FF:000120">
    <property type="entry name" value="Putative serine protease"/>
    <property type="match status" value="1"/>
</dbReference>
<dbReference type="GO" id="GO:0004252">
    <property type="term" value="F:serine-type endopeptidase activity"/>
    <property type="evidence" value="ECO:0007669"/>
    <property type="project" value="UniProtKB-EC"/>
</dbReference>
<reference evidence="12 13" key="1">
    <citation type="submission" date="2024-04" db="EMBL/GenBank/DDBJ databases">
        <authorList>
            <person name="Waldvogel A.-M."/>
            <person name="Schoenle A."/>
        </authorList>
    </citation>
    <scope>NUCLEOTIDE SEQUENCE [LARGE SCALE GENOMIC DNA]</scope>
</reference>
<keyword evidence="3 10" id="KW-0732">Signal</keyword>
<dbReference type="EMBL" id="OZ035827">
    <property type="protein sequence ID" value="CAL1606396.1"/>
    <property type="molecule type" value="Genomic_DNA"/>
</dbReference>
<feature type="signal peptide" evidence="10">
    <location>
        <begin position="1"/>
        <end position="19"/>
    </location>
</feature>
<keyword evidence="6" id="KW-1015">Disulfide bond</keyword>
<evidence type="ECO:0000256" key="2">
    <source>
        <dbReference type="ARBA" id="ARBA00022670"/>
    </source>
</evidence>